<dbReference type="AlphaFoldDB" id="A0A2M7YM11"/>
<evidence type="ECO:0000313" key="2">
    <source>
        <dbReference type="Proteomes" id="UP000230941"/>
    </source>
</evidence>
<reference evidence="2" key="1">
    <citation type="submission" date="2017-09" db="EMBL/GenBank/DDBJ databases">
        <title>Depth-based differentiation of microbial function through sediment-hosted aquifers and enrichment of novel symbionts in the deep terrestrial subsurface.</title>
        <authorList>
            <person name="Probst A.J."/>
            <person name="Ladd B."/>
            <person name="Jarett J.K."/>
            <person name="Geller-Mcgrath D.E."/>
            <person name="Sieber C.M.K."/>
            <person name="Emerson J.B."/>
            <person name="Anantharaman K."/>
            <person name="Thomas B.C."/>
            <person name="Malmstrom R."/>
            <person name="Stieglmeier M."/>
            <person name="Klingl A."/>
            <person name="Woyke T."/>
            <person name="Ryan C.M."/>
            <person name="Banfield J.F."/>
        </authorList>
    </citation>
    <scope>NUCLEOTIDE SEQUENCE [LARGE SCALE GENOMIC DNA]</scope>
</reference>
<dbReference type="Proteomes" id="UP000230941">
    <property type="component" value="Unassembled WGS sequence"/>
</dbReference>
<gene>
    <name evidence="1" type="ORF">CO160_00755</name>
</gene>
<dbReference type="EMBL" id="PFWG01000019">
    <property type="protein sequence ID" value="PJA64035.1"/>
    <property type="molecule type" value="Genomic_DNA"/>
</dbReference>
<comment type="caution">
    <text evidence="1">The sequence shown here is derived from an EMBL/GenBank/DDBJ whole genome shotgun (WGS) entry which is preliminary data.</text>
</comment>
<proteinExistence type="predicted"/>
<name>A0A2M7YM11_9BACT</name>
<sequence>MGYAGKLEMKSKARSLRKKGFSVKDIQKKLGVSRSSVSLWVRDIQLSKKQQERLYLNKKTGALRGSIIGAKKKQKEREELTRKLLAEGEKEVGDVSSRDRFIAGIALYFAEGDKADGHVSFNNSDPKAIRFMANWLREFCNISEEKLRGSLYIHDDLDEKKAKKYWSKLTGIPLKQFTKSYIAPNNLNRLRKKKHIYGVFRISISSTILHRRVTGWINKVLE</sequence>
<organism evidence="1 2">
    <name type="scientific">Candidatus Portnoybacteria bacterium CG_4_9_14_3_um_filter_43_11</name>
    <dbReference type="NCBI Taxonomy" id="1974805"/>
    <lineage>
        <taxon>Bacteria</taxon>
        <taxon>Candidatus Portnoyibacteriota</taxon>
    </lineage>
</organism>
<dbReference type="Gene3D" id="1.10.10.60">
    <property type="entry name" value="Homeodomain-like"/>
    <property type="match status" value="1"/>
</dbReference>
<evidence type="ECO:0000313" key="1">
    <source>
        <dbReference type="EMBL" id="PJA64035.1"/>
    </source>
</evidence>
<accession>A0A2M7YM11</accession>
<protein>
    <submittedName>
        <fullName evidence="1">Uncharacterized protein</fullName>
    </submittedName>
</protein>